<gene>
    <name evidence="2" type="ORF">ASZ90_010108</name>
</gene>
<dbReference type="AlphaFoldDB" id="A0A0W8FGY6"/>
<keyword evidence="1" id="KW-0812">Transmembrane</keyword>
<reference evidence="2" key="1">
    <citation type="journal article" date="2015" name="Proc. Natl. Acad. Sci. U.S.A.">
        <title>Networks of energetic and metabolic interactions define dynamics in microbial communities.</title>
        <authorList>
            <person name="Embree M."/>
            <person name="Liu J.K."/>
            <person name="Al-Bassam M.M."/>
            <person name="Zengler K."/>
        </authorList>
    </citation>
    <scope>NUCLEOTIDE SEQUENCE</scope>
</reference>
<feature type="transmembrane region" description="Helical" evidence="1">
    <location>
        <begin position="6"/>
        <end position="32"/>
    </location>
</feature>
<protein>
    <submittedName>
        <fullName evidence="2">Uncharacterized protein</fullName>
    </submittedName>
</protein>
<keyword evidence="1" id="KW-1133">Transmembrane helix</keyword>
<accession>A0A0W8FGY6</accession>
<dbReference type="EMBL" id="LNQE01001219">
    <property type="protein sequence ID" value="KUG20157.1"/>
    <property type="molecule type" value="Genomic_DNA"/>
</dbReference>
<organism evidence="2">
    <name type="scientific">hydrocarbon metagenome</name>
    <dbReference type="NCBI Taxonomy" id="938273"/>
    <lineage>
        <taxon>unclassified sequences</taxon>
        <taxon>metagenomes</taxon>
        <taxon>ecological metagenomes</taxon>
    </lineage>
</organism>
<comment type="caution">
    <text evidence="2">The sequence shown here is derived from an EMBL/GenBank/DDBJ whole genome shotgun (WGS) entry which is preliminary data.</text>
</comment>
<keyword evidence="1" id="KW-0472">Membrane</keyword>
<name>A0A0W8FGY6_9ZZZZ</name>
<evidence type="ECO:0000256" key="1">
    <source>
        <dbReference type="SAM" id="Phobius"/>
    </source>
</evidence>
<sequence>MDPVEYMLFLLTFTALAVAALVIAAGGILYYLMNIQNLLAGRPPSRTEEDLNEDYLTNIQAMVSGHPGVPDAERAPSDIGGEVKGAESMQEHLAVLTEKHRLTSLTLASADGLSIGSTRPDPEEDAAEFSYLFLQGKQPDESGIRLFEILHNGETVIGIARSDQDLGQDEVDVIRQDAETALQKWV</sequence>
<proteinExistence type="predicted"/>
<evidence type="ECO:0000313" key="2">
    <source>
        <dbReference type="EMBL" id="KUG20157.1"/>
    </source>
</evidence>